<evidence type="ECO:0000313" key="9">
    <source>
        <dbReference type="EMBL" id="CAF4436788.1"/>
    </source>
</evidence>
<dbReference type="EMBL" id="CAJOBP010000778">
    <property type="protein sequence ID" value="CAF4219614.1"/>
    <property type="molecule type" value="Genomic_DNA"/>
</dbReference>
<sequence>MKFSTGISQQISSNFVTLNWILVLATIFFVCCSCIHSKPTDFEQLTEHQVIDNIYPAILITDDIVERAAPRLGRASPRLGRASPRLGRHASVSRLNHAGRYYIGDDDAMYDSPLEFDSSIDGKRAAPRLGRSI</sequence>
<dbReference type="Proteomes" id="UP000663833">
    <property type="component" value="Unassembled WGS sequence"/>
</dbReference>
<dbReference type="Proteomes" id="UP000663848">
    <property type="component" value="Unassembled WGS sequence"/>
</dbReference>
<proteinExistence type="predicted"/>
<name>A0A818FHH0_9BILA</name>
<evidence type="ECO:0000313" key="12">
    <source>
        <dbReference type="Proteomes" id="UP000663869"/>
    </source>
</evidence>
<organism evidence="5 12">
    <name type="scientific">Rotaria socialis</name>
    <dbReference type="NCBI Taxonomy" id="392032"/>
    <lineage>
        <taxon>Eukaryota</taxon>
        <taxon>Metazoa</taxon>
        <taxon>Spiralia</taxon>
        <taxon>Gnathifera</taxon>
        <taxon>Rotifera</taxon>
        <taxon>Eurotatoria</taxon>
        <taxon>Bdelloidea</taxon>
        <taxon>Philodinida</taxon>
        <taxon>Philodinidae</taxon>
        <taxon>Rotaria</taxon>
    </lineage>
</organism>
<dbReference type="Proteomes" id="UP000663862">
    <property type="component" value="Unassembled WGS sequence"/>
</dbReference>
<dbReference type="EMBL" id="CAJNYU010001871">
    <property type="protein sequence ID" value="CAF3475158.1"/>
    <property type="molecule type" value="Genomic_DNA"/>
</dbReference>
<dbReference type="EMBL" id="CAJOBQ010000939">
    <property type="protein sequence ID" value="CAF4436788.1"/>
    <property type="molecule type" value="Genomic_DNA"/>
</dbReference>
<reference evidence="5" key="1">
    <citation type="submission" date="2021-02" db="EMBL/GenBank/DDBJ databases">
        <authorList>
            <person name="Nowell W R."/>
        </authorList>
    </citation>
    <scope>NUCLEOTIDE SEQUENCE</scope>
</reference>
<dbReference type="Proteomes" id="UP000663851">
    <property type="component" value="Unassembled WGS sequence"/>
</dbReference>
<dbReference type="Proteomes" id="UP000663838">
    <property type="component" value="Unassembled WGS sequence"/>
</dbReference>
<evidence type="ECO:0000313" key="11">
    <source>
        <dbReference type="EMBL" id="CAF4724203.1"/>
    </source>
</evidence>
<evidence type="ECO:0000313" key="2">
    <source>
        <dbReference type="EMBL" id="CAF3223235.1"/>
    </source>
</evidence>
<evidence type="ECO:0000313" key="6">
    <source>
        <dbReference type="EMBL" id="CAF3702871.1"/>
    </source>
</evidence>
<keyword evidence="1" id="KW-1133">Transmembrane helix</keyword>
<dbReference type="Proteomes" id="UP000663873">
    <property type="component" value="Unassembled WGS sequence"/>
</dbReference>
<dbReference type="EMBL" id="CAJNYV010000896">
    <property type="protein sequence ID" value="CAF3392873.1"/>
    <property type="molecule type" value="Genomic_DNA"/>
</dbReference>
<keyword evidence="1" id="KW-0812">Transmembrane</keyword>
<dbReference type="EMBL" id="CAJOBS010001378">
    <property type="protein sequence ID" value="CAF4724203.1"/>
    <property type="molecule type" value="Genomic_DNA"/>
</dbReference>
<feature type="transmembrane region" description="Helical" evidence="1">
    <location>
        <begin position="12"/>
        <end position="30"/>
    </location>
</feature>
<evidence type="ECO:0000313" key="10">
    <source>
        <dbReference type="EMBL" id="CAF4493277.1"/>
    </source>
</evidence>
<evidence type="ECO:0000313" key="7">
    <source>
        <dbReference type="EMBL" id="CAF4219614.1"/>
    </source>
</evidence>
<dbReference type="EMBL" id="CAJNXB010005431">
    <property type="protein sequence ID" value="CAF3424826.1"/>
    <property type="molecule type" value="Genomic_DNA"/>
</dbReference>
<keyword evidence="13" id="KW-1185">Reference proteome</keyword>
<evidence type="ECO:0000313" key="4">
    <source>
        <dbReference type="EMBL" id="CAF3424826.1"/>
    </source>
</evidence>
<dbReference type="Proteomes" id="UP000663825">
    <property type="component" value="Unassembled WGS sequence"/>
</dbReference>
<dbReference type="OrthoDB" id="9975371at2759"/>
<accession>A0A818FHH0</accession>
<dbReference type="Proteomes" id="UP000663869">
    <property type="component" value="Unassembled WGS sequence"/>
</dbReference>
<evidence type="ECO:0000313" key="5">
    <source>
        <dbReference type="EMBL" id="CAF3475158.1"/>
    </source>
</evidence>
<dbReference type="Proteomes" id="UP000663872">
    <property type="component" value="Unassembled WGS sequence"/>
</dbReference>
<protein>
    <submittedName>
        <fullName evidence="5">Uncharacterized protein</fullName>
    </submittedName>
</protein>
<evidence type="ECO:0000313" key="3">
    <source>
        <dbReference type="EMBL" id="CAF3392873.1"/>
    </source>
</evidence>
<dbReference type="EMBL" id="CAJNYD010000145">
    <property type="protein sequence ID" value="CAF3223235.1"/>
    <property type="molecule type" value="Genomic_DNA"/>
</dbReference>
<dbReference type="AlphaFoldDB" id="A0A818FHH0"/>
<comment type="caution">
    <text evidence="5">The sequence shown here is derived from an EMBL/GenBank/DDBJ whole genome shotgun (WGS) entry which is preliminary data.</text>
</comment>
<keyword evidence="1" id="KW-0472">Membrane</keyword>
<dbReference type="Proteomes" id="UP000663865">
    <property type="component" value="Unassembled WGS sequence"/>
</dbReference>
<evidence type="ECO:0000313" key="13">
    <source>
        <dbReference type="Proteomes" id="UP000663873"/>
    </source>
</evidence>
<gene>
    <name evidence="5" type="ORF">FME351_LOCUS15112</name>
    <name evidence="6" type="ORF">GRG538_LOCUS28469</name>
    <name evidence="8" type="ORF">HFQ381_LOCUS22407</name>
    <name evidence="3" type="ORF">KIK155_LOCUS7375</name>
    <name evidence="2" type="ORF">LUA448_LOCUS3366</name>
    <name evidence="10" type="ORF">QYT958_LOCUS4047</name>
    <name evidence="4" type="ORF">TIS948_LOCUS29799</name>
    <name evidence="11" type="ORF">TOA249_LOCUS18471</name>
    <name evidence="9" type="ORF">TSG867_LOCUS15828</name>
    <name evidence="7" type="ORF">UJA718_LOCUS7650</name>
</gene>
<dbReference type="EMBL" id="CAJOBO010002106">
    <property type="protein sequence ID" value="CAF4431860.1"/>
    <property type="molecule type" value="Genomic_DNA"/>
</dbReference>
<dbReference type="EMBL" id="CAJOBR010000300">
    <property type="protein sequence ID" value="CAF4493277.1"/>
    <property type="molecule type" value="Genomic_DNA"/>
</dbReference>
<evidence type="ECO:0000313" key="8">
    <source>
        <dbReference type="EMBL" id="CAF4431860.1"/>
    </source>
</evidence>
<dbReference type="EMBL" id="CAJNYT010004936">
    <property type="protein sequence ID" value="CAF3702871.1"/>
    <property type="molecule type" value="Genomic_DNA"/>
</dbReference>
<evidence type="ECO:0000256" key="1">
    <source>
        <dbReference type="SAM" id="Phobius"/>
    </source>
</evidence>